<evidence type="ECO:0000313" key="2">
    <source>
        <dbReference type="Proteomes" id="UP000191153"/>
    </source>
</evidence>
<dbReference type="AlphaFoldDB" id="A0A1T4PKM7"/>
<dbReference type="Proteomes" id="UP000191153">
    <property type="component" value="Unassembled WGS sequence"/>
</dbReference>
<dbReference type="OrthoDB" id="87556at2"/>
<reference evidence="1 2" key="1">
    <citation type="submission" date="2017-02" db="EMBL/GenBank/DDBJ databases">
        <authorList>
            <person name="Peterson S.W."/>
        </authorList>
    </citation>
    <scope>NUCLEOTIDE SEQUENCE [LARGE SCALE GENOMIC DNA]</scope>
    <source>
        <strain evidence="1 2">ATCC 700028</strain>
    </source>
</reference>
<protein>
    <recommendedName>
        <fullName evidence="3">DUF721 domain-containing protein</fullName>
    </recommendedName>
</protein>
<organism evidence="1 2">
    <name type="scientific">Cetobacterium ceti</name>
    <dbReference type="NCBI Taxonomy" id="180163"/>
    <lineage>
        <taxon>Bacteria</taxon>
        <taxon>Fusobacteriati</taxon>
        <taxon>Fusobacteriota</taxon>
        <taxon>Fusobacteriia</taxon>
        <taxon>Fusobacteriales</taxon>
        <taxon>Fusobacteriaceae</taxon>
        <taxon>Cetobacterium</taxon>
    </lineage>
</organism>
<name>A0A1T4PKM7_9FUSO</name>
<dbReference type="Pfam" id="PF05258">
    <property type="entry name" value="DciA"/>
    <property type="match status" value="1"/>
</dbReference>
<dbReference type="STRING" id="180163.SAMN02745174_01939"/>
<evidence type="ECO:0000313" key="1">
    <source>
        <dbReference type="EMBL" id="SJZ92042.1"/>
    </source>
</evidence>
<accession>A0A1T4PKM7</accession>
<dbReference type="PANTHER" id="PTHR36456">
    <property type="entry name" value="UPF0232 PROTEIN SCO3875"/>
    <property type="match status" value="1"/>
</dbReference>
<dbReference type="RefSeq" id="WP_078694403.1">
    <property type="nucleotide sequence ID" value="NZ_FUWX01000015.1"/>
</dbReference>
<dbReference type="InterPro" id="IPR007922">
    <property type="entry name" value="DciA-like"/>
</dbReference>
<dbReference type="EMBL" id="FUWX01000015">
    <property type="protein sequence ID" value="SJZ92042.1"/>
    <property type="molecule type" value="Genomic_DNA"/>
</dbReference>
<keyword evidence="2" id="KW-1185">Reference proteome</keyword>
<sequence length="181" mass="21206">MAEISSVKEMIETAVVKSRKLKEGIVVARWEEIVGKVAKKSNPVGIKDETLYVYVEDSVFLHHMSMNKNKYLEKIEEILKDSYVKDIRFKVGKVNDPLKYDYREVYINNNRNIEENISEESFMKNEELSIEEIVDHLKKMALKREEYLIKKGYKKCKSCGAIFEGEKDYCFPCSNKLSKNK</sequence>
<proteinExistence type="predicted"/>
<evidence type="ECO:0008006" key="3">
    <source>
        <dbReference type="Google" id="ProtNLM"/>
    </source>
</evidence>
<dbReference type="PANTHER" id="PTHR36456:SF1">
    <property type="entry name" value="UPF0232 PROTEIN SCO3875"/>
    <property type="match status" value="1"/>
</dbReference>
<gene>
    <name evidence="1" type="ORF">SAMN02745174_01939</name>
</gene>